<sequence length="608" mass="69944">MNKILENLNSAQQAAVRHGKGPMLVLAGAGSGKTRVLIQRIAYLVDKHGVDPGQILAVTFTNKAAAELKERIIKLLDSKTSSRPTASTFHSFCASLLRKEGRHVDVSQDFVIYDDGDQQGLIRNILKELDLSPKKFRPGSILANISSSKNELITPDKYSQMAHGAWQEVVANVYPKYQKMLMEAGALDFDDLLLRAVELFRENPEILDKYQEKFLYILVDEYQDTNTAQYVLTKLLAKKYQNICVVGDCSQSIYSWRGADYRNILNFQKAFSEVAVYELEQNYRSTQNILDAAHAVIGQNTTHPVLKLWTDSVDGEHIKLYEAISEKDEAEYVIRTMLKLHQLDPDLKAKDMVVLYRTNAQSRALEEMFLHYGIPYSLVGGVRFYERKEIKDVLAMLRLAVNTNDIMARFRVEKIGKRMAKKLLEFLGTSGELKEELTTLEIMEEIFQITRYLERYTEHDEEDQARLDNIRELKSVAAEYPNLVNFLENVALVEREISSTTKNETLVREGRKDAITLMTLHQAKGLEYRVVFIVGMEEGIFPHSRSIDDLHELEEERRLAYVGITRAKERLYMTYARRRMYFGRYNSNPVSRFIAEIPEELLDYDVIL</sequence>
<reference evidence="14 15" key="1">
    <citation type="submission" date="2017-09" db="EMBL/GenBank/DDBJ databases">
        <title>Depth-based differentiation of microbial function through sediment-hosted aquifers and enrichment of novel symbionts in the deep terrestrial subsurface.</title>
        <authorList>
            <person name="Probst A.J."/>
            <person name="Ladd B."/>
            <person name="Jarett J.K."/>
            <person name="Geller-Mcgrath D.E."/>
            <person name="Sieber C.M."/>
            <person name="Emerson J.B."/>
            <person name="Anantharaman K."/>
            <person name="Thomas B.C."/>
            <person name="Malmstrom R."/>
            <person name="Stieglmeier M."/>
            <person name="Klingl A."/>
            <person name="Woyke T."/>
            <person name="Ryan C.M."/>
            <person name="Banfield J.F."/>
        </authorList>
    </citation>
    <scope>NUCLEOTIDE SEQUENCE [LARGE SCALE GENOMIC DNA]</scope>
    <source>
        <strain evidence="14">CG22_combo_CG10-13_8_21_14_all_38_20</strain>
    </source>
</reference>
<keyword evidence="4 11" id="KW-0347">Helicase</keyword>
<dbReference type="PANTHER" id="PTHR11070">
    <property type="entry name" value="UVRD / RECB / PCRA DNA HELICASE FAMILY MEMBER"/>
    <property type="match status" value="1"/>
</dbReference>
<evidence type="ECO:0000256" key="10">
    <source>
        <dbReference type="ARBA" id="ARBA00048988"/>
    </source>
</evidence>
<dbReference type="Gene3D" id="3.40.50.300">
    <property type="entry name" value="P-loop containing nucleotide triphosphate hydrolases"/>
    <property type="match status" value="3"/>
</dbReference>
<dbReference type="PROSITE" id="PS51217">
    <property type="entry name" value="UVRD_HELICASE_CTER"/>
    <property type="match status" value="1"/>
</dbReference>
<feature type="domain" description="UvrD-like helicase C-terminal" evidence="13">
    <location>
        <begin position="287"/>
        <end position="525"/>
    </location>
</feature>
<dbReference type="InterPro" id="IPR000212">
    <property type="entry name" value="DNA_helicase_UvrD/REP"/>
</dbReference>
<dbReference type="GO" id="GO:0000725">
    <property type="term" value="P:recombinational repair"/>
    <property type="evidence" value="ECO:0007669"/>
    <property type="project" value="TreeGrafter"/>
</dbReference>
<dbReference type="GO" id="GO:0005524">
    <property type="term" value="F:ATP binding"/>
    <property type="evidence" value="ECO:0007669"/>
    <property type="project" value="UniProtKB-UniRule"/>
</dbReference>
<dbReference type="EMBL" id="PCTA01000009">
    <property type="protein sequence ID" value="PIP61999.1"/>
    <property type="molecule type" value="Genomic_DNA"/>
</dbReference>
<keyword evidence="3 11" id="KW-0378">Hydrolase</keyword>
<dbReference type="PROSITE" id="PS51198">
    <property type="entry name" value="UVRD_HELICASE_ATP_BIND"/>
    <property type="match status" value="1"/>
</dbReference>
<evidence type="ECO:0000259" key="12">
    <source>
        <dbReference type="PROSITE" id="PS51198"/>
    </source>
</evidence>
<evidence type="ECO:0000256" key="4">
    <source>
        <dbReference type="ARBA" id="ARBA00022806"/>
    </source>
</evidence>
<dbReference type="FunFam" id="1.10.10.160:FF:000001">
    <property type="entry name" value="ATP-dependent DNA helicase"/>
    <property type="match status" value="1"/>
</dbReference>
<keyword evidence="7" id="KW-0413">Isomerase</keyword>
<dbReference type="InterPro" id="IPR013986">
    <property type="entry name" value="DExx_box_DNA_helicase_dom_sf"/>
</dbReference>
<evidence type="ECO:0000256" key="5">
    <source>
        <dbReference type="ARBA" id="ARBA00022840"/>
    </source>
</evidence>
<feature type="binding site" evidence="11">
    <location>
        <begin position="27"/>
        <end position="34"/>
    </location>
    <ligand>
        <name>ATP</name>
        <dbReference type="ChEBI" id="CHEBI:30616"/>
    </ligand>
</feature>
<dbReference type="GO" id="GO:0033202">
    <property type="term" value="C:DNA helicase complex"/>
    <property type="evidence" value="ECO:0007669"/>
    <property type="project" value="TreeGrafter"/>
</dbReference>
<dbReference type="InterPro" id="IPR014016">
    <property type="entry name" value="UvrD-like_ATP-bd"/>
</dbReference>
<evidence type="ECO:0000259" key="13">
    <source>
        <dbReference type="PROSITE" id="PS51217"/>
    </source>
</evidence>
<dbReference type="EC" id="5.6.2.4" evidence="9"/>
<dbReference type="CDD" id="cd17932">
    <property type="entry name" value="DEXQc_UvrD"/>
    <property type="match status" value="1"/>
</dbReference>
<dbReference type="SUPFAM" id="SSF52540">
    <property type="entry name" value="P-loop containing nucleoside triphosphate hydrolases"/>
    <property type="match status" value="1"/>
</dbReference>
<dbReference type="Gene3D" id="1.10.486.10">
    <property type="entry name" value="PCRA, domain 4"/>
    <property type="match status" value="2"/>
</dbReference>
<evidence type="ECO:0000313" key="14">
    <source>
        <dbReference type="EMBL" id="PIP61999.1"/>
    </source>
</evidence>
<comment type="catalytic activity">
    <reaction evidence="8">
        <text>Couples ATP hydrolysis with the unwinding of duplex DNA by translocating in the 3'-5' direction.</text>
        <dbReference type="EC" id="5.6.2.4"/>
    </reaction>
</comment>
<proteinExistence type="inferred from homology"/>
<keyword evidence="5 11" id="KW-0067">ATP-binding</keyword>
<dbReference type="GO" id="GO:0009314">
    <property type="term" value="P:response to radiation"/>
    <property type="evidence" value="ECO:0007669"/>
    <property type="project" value="UniProtKB-ARBA"/>
</dbReference>
<comment type="caution">
    <text evidence="14">The sequence shown here is derived from an EMBL/GenBank/DDBJ whole genome shotgun (WGS) entry which is preliminary data.</text>
</comment>
<dbReference type="PANTHER" id="PTHR11070:SF2">
    <property type="entry name" value="ATP-DEPENDENT DNA HELICASE SRS2"/>
    <property type="match status" value="1"/>
</dbReference>
<dbReference type="CDD" id="cd18807">
    <property type="entry name" value="SF1_C_UvrD"/>
    <property type="match status" value="1"/>
</dbReference>
<dbReference type="GO" id="GO:0043138">
    <property type="term" value="F:3'-5' DNA helicase activity"/>
    <property type="evidence" value="ECO:0007669"/>
    <property type="project" value="UniProtKB-EC"/>
</dbReference>
<name>A0A2H0BWT9_9BACT</name>
<dbReference type="GO" id="GO:0005829">
    <property type="term" value="C:cytosol"/>
    <property type="evidence" value="ECO:0007669"/>
    <property type="project" value="TreeGrafter"/>
</dbReference>
<comment type="catalytic activity">
    <reaction evidence="10">
        <text>ATP + H2O = ADP + phosphate + H(+)</text>
        <dbReference type="Rhea" id="RHEA:13065"/>
        <dbReference type="ChEBI" id="CHEBI:15377"/>
        <dbReference type="ChEBI" id="CHEBI:15378"/>
        <dbReference type="ChEBI" id="CHEBI:30616"/>
        <dbReference type="ChEBI" id="CHEBI:43474"/>
        <dbReference type="ChEBI" id="CHEBI:456216"/>
        <dbReference type="EC" id="5.6.2.4"/>
    </reaction>
</comment>
<dbReference type="Proteomes" id="UP000231246">
    <property type="component" value="Unassembled WGS sequence"/>
</dbReference>
<dbReference type="GO" id="GO:0003677">
    <property type="term" value="F:DNA binding"/>
    <property type="evidence" value="ECO:0007669"/>
    <property type="project" value="UniProtKB-KW"/>
</dbReference>
<dbReference type="GO" id="GO:0016887">
    <property type="term" value="F:ATP hydrolysis activity"/>
    <property type="evidence" value="ECO:0007669"/>
    <property type="project" value="RHEA"/>
</dbReference>
<dbReference type="Gene3D" id="1.10.10.160">
    <property type="match status" value="1"/>
</dbReference>
<dbReference type="AlphaFoldDB" id="A0A2H0BWT9"/>
<dbReference type="Pfam" id="PF13361">
    <property type="entry name" value="UvrD_C"/>
    <property type="match status" value="2"/>
</dbReference>
<dbReference type="InterPro" id="IPR027417">
    <property type="entry name" value="P-loop_NTPase"/>
</dbReference>
<dbReference type="InterPro" id="IPR014017">
    <property type="entry name" value="DNA_helicase_UvrD-like_C"/>
</dbReference>
<keyword evidence="6" id="KW-0238">DNA-binding</keyword>
<feature type="domain" description="UvrD-like helicase ATP-binding" evidence="12">
    <location>
        <begin position="6"/>
        <end position="286"/>
    </location>
</feature>
<evidence type="ECO:0000256" key="6">
    <source>
        <dbReference type="ARBA" id="ARBA00023125"/>
    </source>
</evidence>
<evidence type="ECO:0000256" key="8">
    <source>
        <dbReference type="ARBA" id="ARBA00034617"/>
    </source>
</evidence>
<comment type="similarity">
    <text evidence="1">Belongs to the helicase family. UvrD subfamily.</text>
</comment>
<evidence type="ECO:0000256" key="7">
    <source>
        <dbReference type="ARBA" id="ARBA00023235"/>
    </source>
</evidence>
<evidence type="ECO:0000313" key="15">
    <source>
        <dbReference type="Proteomes" id="UP000231246"/>
    </source>
</evidence>
<evidence type="ECO:0000256" key="11">
    <source>
        <dbReference type="PROSITE-ProRule" id="PRU00560"/>
    </source>
</evidence>
<organism evidence="14 15">
    <name type="scientific">Candidatus Roizmanbacteria bacterium CG22_combo_CG10-13_8_21_14_all_38_20</name>
    <dbReference type="NCBI Taxonomy" id="1974862"/>
    <lineage>
        <taxon>Bacteria</taxon>
        <taxon>Candidatus Roizmaniibacteriota</taxon>
    </lineage>
</organism>
<gene>
    <name evidence="14" type="ORF">COW99_01200</name>
</gene>
<protein>
    <recommendedName>
        <fullName evidence="9">DNA 3'-5' helicase</fullName>
        <ecNumber evidence="9">5.6.2.4</ecNumber>
    </recommendedName>
</protein>
<dbReference type="Pfam" id="PF00580">
    <property type="entry name" value="UvrD-helicase"/>
    <property type="match status" value="1"/>
</dbReference>
<keyword evidence="2 11" id="KW-0547">Nucleotide-binding</keyword>
<evidence type="ECO:0000256" key="1">
    <source>
        <dbReference type="ARBA" id="ARBA00009922"/>
    </source>
</evidence>
<evidence type="ECO:0000256" key="3">
    <source>
        <dbReference type="ARBA" id="ARBA00022801"/>
    </source>
</evidence>
<evidence type="ECO:0000256" key="2">
    <source>
        <dbReference type="ARBA" id="ARBA00022741"/>
    </source>
</evidence>
<evidence type="ECO:0000256" key="9">
    <source>
        <dbReference type="ARBA" id="ARBA00034808"/>
    </source>
</evidence>
<accession>A0A2H0BWT9</accession>